<reference evidence="3 4" key="1">
    <citation type="journal article" date="2019" name="Int. J. Syst. Evol. Microbiol.">
        <title>The Global Catalogue of Microorganisms (GCM) 10K type strain sequencing project: providing services to taxonomists for standard genome sequencing and annotation.</title>
        <authorList>
            <consortium name="The Broad Institute Genomics Platform"/>
            <consortium name="The Broad Institute Genome Sequencing Center for Infectious Disease"/>
            <person name="Wu L."/>
            <person name="Ma J."/>
        </authorList>
    </citation>
    <scope>NUCLEOTIDE SEQUENCE [LARGE SCALE GENOMIC DNA]</scope>
    <source>
        <strain evidence="3 4">CGMCC 1.12562</strain>
    </source>
</reference>
<evidence type="ECO:0000256" key="1">
    <source>
        <dbReference type="SAM" id="MobiDB-lite"/>
    </source>
</evidence>
<dbReference type="InterPro" id="IPR013783">
    <property type="entry name" value="Ig-like_fold"/>
</dbReference>
<gene>
    <name evidence="3" type="ORF">ACFOKC_06855</name>
</gene>
<keyword evidence="4" id="KW-1185">Reference proteome</keyword>
<dbReference type="InterPro" id="IPR047676">
    <property type="entry name" value="FxLYD_dom"/>
</dbReference>
<comment type="caution">
    <text evidence="3">The sequence shown here is derived from an EMBL/GenBank/DDBJ whole genome shotgun (WGS) entry which is preliminary data.</text>
</comment>
<sequence>MSRDRRVLAVAVACMFVVGAFGVVAGDAPTLAGGGDCDDDHDDTTTTTTTTTEDCDDDPTTTTRKTTKRTTTKRPPKTTEEPEDVTVEGEPDLSAFLPENTVSPGEETRLVVQLSNGGTVDDGGLDTPPEGEDAVTTARNVEVELEDGDAPVTIQTGTTPLGDLPAGAIGEAGFDVVVDEDADPGVYELDVTVDYDYTEEISNDDRDEESETETFELDLVVTEDARFEVVDVDEDLQVGETGTVEVTLENVGEEDLRDATVTIRSRNRDLTVDSGFNATRYIGDWDDGDEETVEIEATALNTSAPQRYALSAVVEYTDEDGDPQRAVPRPFGVRIDDEQAFDVDDVEGDLRVGEDGAVVGTVTNDGPQPVADAVVRLVDGDGDVVARRAAVVGDLDDGESEDFRIPVRVPADAEPGERRLSFVVDYVNRDGDARRSDPLFDTATVLDERDDFAVSDVEESLQVGETGTVELTLANLLDEDVTDATVTVRSPNADLRLGGDGEATRYVGDWDEADLETVAVEATVADGAGTQRYPLEVTVSYTDEDGDDQTSDVLVVSVTPDGEQGFAVEDVTSTLRVGEEGRVNGTVRNLGPSHVETAVLRVTGTDDNLRPRERTVVLGDLLVGDEADFSVPASVLDTAQPGQRRLTVVVEYVTPAGDRRESDPISVVAAASSETARFELATVDADLQAADDGTLALEVVNRGNETLTDATVSLTSRSTSLLVGDGVNDTRFVGRWPTGERRIVRYRVRAGNETGNQTYAFEASVAFEDEEGQPQRSDALAFGATPADEQAFAAETVESTLRVGEEGRVRVALTNTGPANVTAAGVTLVTDAPNVAPVETEAAVGDLAAGDVVAFELPVEITENAGPGVRQFAYRVQYTDDDGDRRTSDRLTTDVRVAPEREAFVVERETVSATAGQSTVVELTVTNNRGVTVTEIQAKAFADDPLSVSDDQAFVAALEPNESATIRFTVSPAGSAGEKAYPLSVDFLYTTPDGDTELSEPVNVGVDVDRPPPSALPAWVLPAVALLVVLVAVALVIRHRRSQRAGEDDAASDGENDETDGGADDGETDGGTDDGSSWFGDDENG</sequence>
<feature type="region of interest" description="Disordered" evidence="1">
    <location>
        <begin position="32"/>
        <end position="88"/>
    </location>
</feature>
<dbReference type="NCBIfam" id="NF038353">
    <property type="entry name" value="FxLYD_dom"/>
    <property type="match status" value="1"/>
</dbReference>
<dbReference type="GeneID" id="69116631"/>
<keyword evidence="2" id="KW-0472">Membrane</keyword>
<dbReference type="Proteomes" id="UP001595660">
    <property type="component" value="Unassembled WGS sequence"/>
</dbReference>
<keyword evidence="2" id="KW-1133">Transmembrane helix</keyword>
<dbReference type="AlphaFoldDB" id="A0ABD5NDX7"/>
<evidence type="ECO:0000313" key="4">
    <source>
        <dbReference type="Proteomes" id="UP001595660"/>
    </source>
</evidence>
<dbReference type="Gene3D" id="2.60.40.10">
    <property type="entry name" value="Immunoglobulins"/>
    <property type="match status" value="2"/>
</dbReference>
<keyword evidence="2" id="KW-0812">Transmembrane</keyword>
<dbReference type="PANTHER" id="PTHR35902">
    <property type="entry name" value="S-LAYER DOMAIN-LIKE PROTEIN-RELATED"/>
    <property type="match status" value="1"/>
</dbReference>
<evidence type="ECO:0000313" key="3">
    <source>
        <dbReference type="EMBL" id="MFC3477441.1"/>
    </source>
</evidence>
<feature type="region of interest" description="Disordered" evidence="1">
    <location>
        <begin position="1042"/>
        <end position="1085"/>
    </location>
</feature>
<feature type="compositionally biased region" description="Basic residues" evidence="1">
    <location>
        <begin position="65"/>
        <end position="76"/>
    </location>
</feature>
<proteinExistence type="predicted"/>
<accession>A0ABD5NDX7</accession>
<dbReference type="EMBL" id="JBHRWN010000002">
    <property type="protein sequence ID" value="MFC3477441.1"/>
    <property type="molecule type" value="Genomic_DNA"/>
</dbReference>
<feature type="compositionally biased region" description="Acidic residues" evidence="1">
    <location>
        <begin position="1048"/>
        <end position="1072"/>
    </location>
</feature>
<dbReference type="PANTHER" id="PTHR35902:SF3">
    <property type="entry name" value="NPCBM-ASSOCIATED, NEW3 DOMAIN OF ALPHA-GALACTOSIDASE"/>
    <property type="match status" value="1"/>
</dbReference>
<dbReference type="RefSeq" id="WP_232571433.1">
    <property type="nucleotide sequence ID" value="NZ_CP089466.1"/>
</dbReference>
<organism evidence="3 4">
    <name type="scientific">Halobacterium litoreum</name>
    <dbReference type="NCBI Taxonomy" id="2039234"/>
    <lineage>
        <taxon>Archaea</taxon>
        <taxon>Methanobacteriati</taxon>
        <taxon>Methanobacteriota</taxon>
        <taxon>Stenosarchaea group</taxon>
        <taxon>Halobacteria</taxon>
        <taxon>Halobacteriales</taxon>
        <taxon>Halobacteriaceae</taxon>
        <taxon>Halobacterium</taxon>
    </lineage>
</organism>
<protein>
    <submittedName>
        <fullName evidence="3">COG1361 S-layer family protein</fullName>
    </submittedName>
</protein>
<evidence type="ECO:0000256" key="2">
    <source>
        <dbReference type="SAM" id="Phobius"/>
    </source>
</evidence>
<name>A0ABD5NDX7_9EURY</name>
<feature type="transmembrane region" description="Helical" evidence="2">
    <location>
        <begin position="1016"/>
        <end position="1037"/>
    </location>
</feature>